<dbReference type="SUPFAM" id="SSF103473">
    <property type="entry name" value="MFS general substrate transporter"/>
    <property type="match status" value="1"/>
</dbReference>
<organism evidence="10 11">
    <name type="scientific">Periconia digitata</name>
    <dbReference type="NCBI Taxonomy" id="1303443"/>
    <lineage>
        <taxon>Eukaryota</taxon>
        <taxon>Fungi</taxon>
        <taxon>Dikarya</taxon>
        <taxon>Ascomycota</taxon>
        <taxon>Pezizomycotina</taxon>
        <taxon>Dothideomycetes</taxon>
        <taxon>Pleosporomycetidae</taxon>
        <taxon>Pleosporales</taxon>
        <taxon>Massarineae</taxon>
        <taxon>Periconiaceae</taxon>
        <taxon>Periconia</taxon>
    </lineage>
</organism>
<evidence type="ECO:0000256" key="2">
    <source>
        <dbReference type="ARBA" id="ARBA00022448"/>
    </source>
</evidence>
<dbReference type="Proteomes" id="UP001152607">
    <property type="component" value="Unassembled WGS sequence"/>
</dbReference>
<dbReference type="InterPro" id="IPR020846">
    <property type="entry name" value="MFS_dom"/>
</dbReference>
<feature type="transmembrane region" description="Helical" evidence="8">
    <location>
        <begin position="302"/>
        <end position="328"/>
    </location>
</feature>
<keyword evidence="6 8" id="KW-0472">Membrane</keyword>
<keyword evidence="5 8" id="KW-1133">Transmembrane helix</keyword>
<feature type="transmembrane region" description="Helical" evidence="8">
    <location>
        <begin position="69"/>
        <end position="91"/>
    </location>
</feature>
<feature type="transmembrane region" description="Helical" evidence="8">
    <location>
        <begin position="340"/>
        <end position="361"/>
    </location>
</feature>
<feature type="transmembrane region" description="Helical" evidence="8">
    <location>
        <begin position="103"/>
        <end position="127"/>
    </location>
</feature>
<dbReference type="Gene3D" id="1.20.1250.20">
    <property type="entry name" value="MFS general substrate transporter like domains"/>
    <property type="match status" value="1"/>
</dbReference>
<comment type="caution">
    <text evidence="10">The sequence shown here is derived from an EMBL/GenBank/DDBJ whole genome shotgun (WGS) entry which is preliminary data.</text>
</comment>
<evidence type="ECO:0000256" key="4">
    <source>
        <dbReference type="ARBA" id="ARBA00022692"/>
    </source>
</evidence>
<dbReference type="OrthoDB" id="3749766at2759"/>
<dbReference type="AlphaFoldDB" id="A0A9W4UB37"/>
<feature type="transmembrane region" description="Helical" evidence="8">
    <location>
        <begin position="198"/>
        <end position="222"/>
    </location>
</feature>
<dbReference type="EMBL" id="CAOQHR010000003">
    <property type="protein sequence ID" value="CAI6331491.1"/>
    <property type="molecule type" value="Genomic_DNA"/>
</dbReference>
<evidence type="ECO:0000256" key="8">
    <source>
        <dbReference type="SAM" id="Phobius"/>
    </source>
</evidence>
<feature type="transmembrane region" description="Helical" evidence="8">
    <location>
        <begin position="228"/>
        <end position="247"/>
    </location>
</feature>
<gene>
    <name evidence="10" type="ORF">PDIGIT_LOCUS4516</name>
</gene>
<evidence type="ECO:0000256" key="1">
    <source>
        <dbReference type="ARBA" id="ARBA00004651"/>
    </source>
</evidence>
<dbReference type="GO" id="GO:0005886">
    <property type="term" value="C:plasma membrane"/>
    <property type="evidence" value="ECO:0007669"/>
    <property type="project" value="UniProtKB-SubCell"/>
</dbReference>
<feature type="transmembrane region" description="Helical" evidence="8">
    <location>
        <begin position="165"/>
        <end position="186"/>
    </location>
</feature>
<protein>
    <recommendedName>
        <fullName evidence="9">Major facilitator superfamily (MFS) profile domain-containing protein</fullName>
    </recommendedName>
</protein>
<sequence length="410" mass="44436">MANSADTKSASPPKPSYPPIPLWKLVIFQSAFTPEVLDHTYPGSGTLDDPYRVEWLPNDTRNPLIMPTWIKWMITIIQAFAFLSITFASSALSAADPQLEQRFAVSSTLVIADTSLFVLAFAIGPAIWAPLSELYGRQVVCILTYALTTLFSGAVVASTDIASVLVLRFFAGAFGASAITNSGGVVSDMFDARDRAVAMLAFIGAPFLGPSIAPIACSYLAVAAGWQWVAGLIAVFVGVAFVGVLFVPETYPPVLLRQRARKLSKLTGKVYKSKLDDGTKSPKAVIRIAMVRPWALLTRDPIVMLLSLYMAIIYGTMYMEFAAFPIVFVGSRGWTQANSGLSFVGMGIGQIIGVIISYLDNMRYKRVIDRLPAGTTVAPPEARLFPSLIGAVLLPISLFEFAWTNYPSIH</sequence>
<name>A0A9W4UB37_9PLEO</name>
<keyword evidence="2" id="KW-0813">Transport</keyword>
<dbReference type="InterPro" id="IPR011701">
    <property type="entry name" value="MFS"/>
</dbReference>
<dbReference type="PROSITE" id="PS50850">
    <property type="entry name" value="MFS"/>
    <property type="match status" value="1"/>
</dbReference>
<keyword evidence="11" id="KW-1185">Reference proteome</keyword>
<comment type="similarity">
    <text evidence="7">Belongs to the major facilitator superfamily. DHA1 family. Polyamines/proton antiporter (TC 2.A.1.2.16) subfamily.</text>
</comment>
<dbReference type="InterPro" id="IPR036259">
    <property type="entry name" value="MFS_trans_sf"/>
</dbReference>
<dbReference type="Pfam" id="PF07690">
    <property type="entry name" value="MFS_1"/>
    <property type="match status" value="1"/>
</dbReference>
<evidence type="ECO:0000259" key="9">
    <source>
        <dbReference type="PROSITE" id="PS50850"/>
    </source>
</evidence>
<comment type="subcellular location">
    <subcellularLocation>
        <location evidence="1">Cell membrane</location>
        <topology evidence="1">Multi-pass membrane protein</topology>
    </subcellularLocation>
</comment>
<evidence type="ECO:0000256" key="6">
    <source>
        <dbReference type="ARBA" id="ARBA00023136"/>
    </source>
</evidence>
<dbReference type="GO" id="GO:0022857">
    <property type="term" value="F:transmembrane transporter activity"/>
    <property type="evidence" value="ECO:0007669"/>
    <property type="project" value="InterPro"/>
</dbReference>
<feature type="transmembrane region" description="Helical" evidence="8">
    <location>
        <begin position="139"/>
        <end position="159"/>
    </location>
</feature>
<reference evidence="10" key="1">
    <citation type="submission" date="2023-01" db="EMBL/GenBank/DDBJ databases">
        <authorList>
            <person name="Van Ghelder C."/>
            <person name="Rancurel C."/>
        </authorList>
    </citation>
    <scope>NUCLEOTIDE SEQUENCE</scope>
    <source>
        <strain evidence="10">CNCM I-4278</strain>
    </source>
</reference>
<keyword evidence="3" id="KW-1003">Cell membrane</keyword>
<dbReference type="PANTHER" id="PTHR23502:SF186">
    <property type="entry name" value="MAJOR FACILITATOR SUPERFAMILY (MFS) PROFILE DOMAIN-CONTAINING PROTEIN"/>
    <property type="match status" value="1"/>
</dbReference>
<accession>A0A9W4UB37</accession>
<proteinExistence type="inferred from homology"/>
<dbReference type="PANTHER" id="PTHR23502">
    <property type="entry name" value="MAJOR FACILITATOR SUPERFAMILY"/>
    <property type="match status" value="1"/>
</dbReference>
<evidence type="ECO:0000256" key="3">
    <source>
        <dbReference type="ARBA" id="ARBA00022475"/>
    </source>
</evidence>
<keyword evidence="4 8" id="KW-0812">Transmembrane</keyword>
<feature type="domain" description="Major facilitator superfamily (MFS) profile" evidence="9">
    <location>
        <begin position="74"/>
        <end position="410"/>
    </location>
</feature>
<evidence type="ECO:0000256" key="5">
    <source>
        <dbReference type="ARBA" id="ARBA00022989"/>
    </source>
</evidence>
<evidence type="ECO:0000313" key="10">
    <source>
        <dbReference type="EMBL" id="CAI6331491.1"/>
    </source>
</evidence>
<evidence type="ECO:0000313" key="11">
    <source>
        <dbReference type="Proteomes" id="UP001152607"/>
    </source>
</evidence>
<evidence type="ECO:0000256" key="7">
    <source>
        <dbReference type="ARBA" id="ARBA00038459"/>
    </source>
</evidence>